<dbReference type="SUPFAM" id="SSF46942">
    <property type="entry name" value="Elongation factor TFIIS domain 2"/>
    <property type="match status" value="1"/>
</dbReference>
<dbReference type="PANTHER" id="PTHR11477">
    <property type="entry name" value="TRANSCRIPTION FACTOR S-II ZINC FINGER DOMAIN-CONTAINING PROTEIN"/>
    <property type="match status" value="1"/>
</dbReference>
<dbReference type="STRING" id="2711.A0A067EJJ3"/>
<dbReference type="Pfam" id="PF07500">
    <property type="entry name" value="TFIIS_M"/>
    <property type="match status" value="1"/>
</dbReference>
<evidence type="ECO:0000256" key="5">
    <source>
        <dbReference type="SAM" id="MobiDB-lite"/>
    </source>
</evidence>
<dbReference type="InterPro" id="IPR036575">
    <property type="entry name" value="TFIIS_cen_dom_sf"/>
</dbReference>
<reference evidence="7 8" key="1">
    <citation type="submission" date="2014-04" db="EMBL/GenBank/DDBJ databases">
        <authorList>
            <consortium name="International Citrus Genome Consortium"/>
            <person name="Gmitter F."/>
            <person name="Chen C."/>
            <person name="Farmerie W."/>
            <person name="Harkins T."/>
            <person name="Desany B."/>
            <person name="Mohiuddin M."/>
            <person name="Kodira C."/>
            <person name="Borodovsky M."/>
            <person name="Lomsadze A."/>
            <person name="Burns P."/>
            <person name="Jenkins J."/>
            <person name="Prochnik S."/>
            <person name="Shu S."/>
            <person name="Chapman J."/>
            <person name="Pitluck S."/>
            <person name="Schmutz J."/>
            <person name="Rokhsar D."/>
        </authorList>
    </citation>
    <scope>NUCLEOTIDE SEQUENCE</scope>
</reference>
<protein>
    <recommendedName>
        <fullName evidence="6">TFIIS central domain-containing protein</fullName>
    </recommendedName>
</protein>
<organism evidence="7 8">
    <name type="scientific">Citrus sinensis</name>
    <name type="common">Sweet orange</name>
    <name type="synonym">Citrus aurantium var. sinensis</name>
    <dbReference type="NCBI Taxonomy" id="2711"/>
    <lineage>
        <taxon>Eukaryota</taxon>
        <taxon>Viridiplantae</taxon>
        <taxon>Streptophyta</taxon>
        <taxon>Embryophyta</taxon>
        <taxon>Tracheophyta</taxon>
        <taxon>Spermatophyta</taxon>
        <taxon>Magnoliopsida</taxon>
        <taxon>eudicotyledons</taxon>
        <taxon>Gunneridae</taxon>
        <taxon>Pentapetalae</taxon>
        <taxon>rosids</taxon>
        <taxon>malvids</taxon>
        <taxon>Sapindales</taxon>
        <taxon>Rutaceae</taxon>
        <taxon>Aurantioideae</taxon>
        <taxon>Citrus</taxon>
    </lineage>
</organism>
<sequence>ILRKEDCGEYNVHGFSIRLRKIKNKNQESEHHPSLLIEFIIMGLSTNQMKNRVSVESKKFKAPSSRTNKKRKFEGEDQAAFPFMKKPLGQSQPPKQEQDRKTASAVEIKCSDATRTLIRERLAEAFSKVAGEVEEMEKKEQVRACDPVGVAVSVESVLFKNMCPFLFNVKDPKNPDFWRKVLLGEVKPETLVTALPEEMASDERQSRNKQIREDALAKIRDHSVVGEKELECDAQ</sequence>
<keyword evidence="3" id="KW-0862">Zinc</keyword>
<dbReference type="InterPro" id="IPR003618">
    <property type="entry name" value="TFIIS_cen_dom"/>
</dbReference>
<dbReference type="GO" id="GO:0006357">
    <property type="term" value="P:regulation of transcription by RNA polymerase II"/>
    <property type="evidence" value="ECO:0000318"/>
    <property type="project" value="GO_Central"/>
</dbReference>
<dbReference type="GO" id="GO:0008270">
    <property type="term" value="F:zinc ion binding"/>
    <property type="evidence" value="ECO:0007669"/>
    <property type="project" value="UniProtKB-KW"/>
</dbReference>
<dbReference type="AlphaFoldDB" id="A0A067EJJ3"/>
<feature type="non-terminal residue" evidence="7">
    <location>
        <position position="1"/>
    </location>
</feature>
<evidence type="ECO:0000256" key="4">
    <source>
        <dbReference type="ARBA" id="ARBA00023242"/>
    </source>
</evidence>
<evidence type="ECO:0000256" key="1">
    <source>
        <dbReference type="ARBA" id="ARBA00022723"/>
    </source>
</evidence>
<feature type="region of interest" description="Disordered" evidence="5">
    <location>
        <begin position="55"/>
        <end position="103"/>
    </location>
</feature>
<dbReference type="PROSITE" id="PS51321">
    <property type="entry name" value="TFIIS_CENTRAL"/>
    <property type="match status" value="1"/>
</dbReference>
<gene>
    <name evidence="7" type="ORF">CISIN_1g037910mg</name>
</gene>
<keyword evidence="8" id="KW-1185">Reference proteome</keyword>
<accession>A0A067EJJ3</accession>
<feature type="domain" description="TFIIS central" evidence="6">
    <location>
        <begin position="114"/>
        <end position="227"/>
    </location>
</feature>
<dbReference type="SMR" id="A0A067EJJ3"/>
<keyword evidence="1" id="KW-0479">Metal-binding</keyword>
<proteinExistence type="predicted"/>
<evidence type="ECO:0000256" key="2">
    <source>
        <dbReference type="ARBA" id="ARBA00022771"/>
    </source>
</evidence>
<dbReference type="GO" id="GO:0005634">
    <property type="term" value="C:nucleus"/>
    <property type="evidence" value="ECO:0000318"/>
    <property type="project" value="GO_Central"/>
</dbReference>
<dbReference type="GO" id="GO:0006351">
    <property type="term" value="P:DNA-templated transcription"/>
    <property type="evidence" value="ECO:0007669"/>
    <property type="project" value="InterPro"/>
</dbReference>
<keyword evidence="4" id="KW-0539">Nucleus</keyword>
<evidence type="ECO:0000313" key="8">
    <source>
        <dbReference type="Proteomes" id="UP000027120"/>
    </source>
</evidence>
<evidence type="ECO:0000256" key="3">
    <source>
        <dbReference type="ARBA" id="ARBA00022833"/>
    </source>
</evidence>
<dbReference type="SMART" id="SM00510">
    <property type="entry name" value="TFS2M"/>
    <property type="match status" value="1"/>
</dbReference>
<keyword evidence="2" id="KW-0863">Zinc-finger</keyword>
<dbReference type="Proteomes" id="UP000027120">
    <property type="component" value="Unassembled WGS sequence"/>
</dbReference>
<name>A0A067EJJ3_CITSI</name>
<dbReference type="PANTHER" id="PTHR11477:SF0">
    <property type="entry name" value="IP08861P-RELATED"/>
    <property type="match status" value="1"/>
</dbReference>
<dbReference type="Gene3D" id="1.10.472.30">
    <property type="entry name" value="Transcription elongation factor S-II, central domain"/>
    <property type="match status" value="1"/>
</dbReference>
<dbReference type="EMBL" id="KK785002">
    <property type="protein sequence ID" value="KDO54065.1"/>
    <property type="molecule type" value="Genomic_DNA"/>
</dbReference>
<evidence type="ECO:0000259" key="6">
    <source>
        <dbReference type="PROSITE" id="PS51321"/>
    </source>
</evidence>
<evidence type="ECO:0000313" key="7">
    <source>
        <dbReference type="EMBL" id="KDO54065.1"/>
    </source>
</evidence>